<reference evidence="1 2" key="1">
    <citation type="submission" date="2013-01" db="EMBL/GenBank/DDBJ databases">
        <authorList>
            <person name="Bench S."/>
        </authorList>
    </citation>
    <scope>NUCLEOTIDE SEQUENCE [LARGE SCALE GENOMIC DNA]</scope>
    <source>
        <strain evidence="1 2">WH 0005</strain>
    </source>
</reference>
<proteinExistence type="predicted"/>
<reference evidence="1 2" key="2">
    <citation type="submission" date="2013-09" db="EMBL/GenBank/DDBJ databases">
        <title>Whole genome comparison of six Crocosphaera watsonii strains with differing phenotypes.</title>
        <authorList>
            <person name="Bench S.R."/>
            <person name="Heller P."/>
            <person name="Frank I."/>
            <person name="Arciniega M."/>
            <person name="Shilova I.N."/>
            <person name="Zehr J.P."/>
        </authorList>
    </citation>
    <scope>NUCLEOTIDE SEQUENCE [LARGE SCALE GENOMIC DNA]</scope>
    <source>
        <strain evidence="1 2">WH 0005</strain>
    </source>
</reference>
<sequence length="44" mass="4757">MRQLNLSIRSPQPPNPVVNYGVLRGELKGVSLGSHESLLTAISQ</sequence>
<dbReference type="EMBL" id="CAQL01001056">
    <property type="protein sequence ID" value="CCQ58598.1"/>
    <property type="molecule type" value="Genomic_DNA"/>
</dbReference>
<name>T2IZY8_CROWT</name>
<accession>T2IZY8</accession>
<evidence type="ECO:0000313" key="1">
    <source>
        <dbReference type="EMBL" id="CCQ58598.1"/>
    </source>
</evidence>
<gene>
    <name evidence="1" type="ORF">CWATWH0005_4631</name>
</gene>
<protein>
    <submittedName>
        <fullName evidence="1">Uncharacterized protein</fullName>
    </submittedName>
</protein>
<organism evidence="1 2">
    <name type="scientific">Crocosphaera watsonii WH 0005</name>
    <dbReference type="NCBI Taxonomy" id="423472"/>
    <lineage>
        <taxon>Bacteria</taxon>
        <taxon>Bacillati</taxon>
        <taxon>Cyanobacteriota</taxon>
        <taxon>Cyanophyceae</taxon>
        <taxon>Oscillatoriophycideae</taxon>
        <taxon>Chroococcales</taxon>
        <taxon>Aphanothecaceae</taxon>
        <taxon>Crocosphaera</taxon>
    </lineage>
</organism>
<evidence type="ECO:0000313" key="2">
    <source>
        <dbReference type="Proteomes" id="UP000017981"/>
    </source>
</evidence>
<dbReference type="Proteomes" id="UP000017981">
    <property type="component" value="Unassembled WGS sequence"/>
</dbReference>
<dbReference type="AlphaFoldDB" id="T2IZY8"/>
<comment type="caution">
    <text evidence="1">The sequence shown here is derived from an EMBL/GenBank/DDBJ whole genome shotgun (WGS) entry which is preliminary data.</text>
</comment>